<feature type="compositionally biased region" description="Polar residues" evidence="5">
    <location>
        <begin position="855"/>
        <end position="865"/>
    </location>
</feature>
<evidence type="ECO:0000256" key="1">
    <source>
        <dbReference type="ARBA" id="ARBA00022729"/>
    </source>
</evidence>
<protein>
    <submittedName>
        <fullName evidence="10">Basic-leucine zipper transcription factor A</fullName>
    </submittedName>
</protein>
<keyword evidence="1 7" id="KW-0732">Signal</keyword>
<dbReference type="InterPro" id="IPR036179">
    <property type="entry name" value="Ig-like_dom_sf"/>
</dbReference>
<feature type="compositionally biased region" description="Polar residues" evidence="5">
    <location>
        <begin position="507"/>
        <end position="541"/>
    </location>
</feature>
<feature type="domain" description="Ig-like" evidence="8">
    <location>
        <begin position="112"/>
        <end position="217"/>
    </location>
</feature>
<feature type="region of interest" description="Disordered" evidence="5">
    <location>
        <begin position="929"/>
        <end position="1015"/>
    </location>
</feature>
<feature type="compositionally biased region" description="Polar residues" evidence="5">
    <location>
        <begin position="667"/>
        <end position="676"/>
    </location>
</feature>
<keyword evidence="6" id="KW-0472">Membrane</keyword>
<dbReference type="SUPFAM" id="SSF48726">
    <property type="entry name" value="Immunoglobulin"/>
    <property type="match status" value="3"/>
</dbReference>
<keyword evidence="3" id="KW-0325">Glycoprotein</keyword>
<evidence type="ECO:0000256" key="3">
    <source>
        <dbReference type="ARBA" id="ARBA00023180"/>
    </source>
</evidence>
<feature type="compositionally biased region" description="Basic and acidic residues" evidence="5">
    <location>
        <begin position="655"/>
        <end position="666"/>
    </location>
</feature>
<evidence type="ECO:0000256" key="4">
    <source>
        <dbReference type="ARBA" id="ARBA00023319"/>
    </source>
</evidence>
<feature type="compositionally biased region" description="Polar residues" evidence="5">
    <location>
        <begin position="725"/>
        <end position="742"/>
    </location>
</feature>
<dbReference type="InterPro" id="IPR003599">
    <property type="entry name" value="Ig_sub"/>
</dbReference>
<evidence type="ECO:0000313" key="10">
    <source>
        <dbReference type="RefSeq" id="XP_028280989.1"/>
    </source>
</evidence>
<feature type="compositionally biased region" description="Pro residues" evidence="5">
    <location>
        <begin position="939"/>
        <end position="948"/>
    </location>
</feature>
<proteinExistence type="predicted"/>
<organism evidence="9 10">
    <name type="scientific">Parambassis ranga</name>
    <name type="common">Indian glassy fish</name>
    <dbReference type="NCBI Taxonomy" id="210632"/>
    <lineage>
        <taxon>Eukaryota</taxon>
        <taxon>Metazoa</taxon>
        <taxon>Chordata</taxon>
        <taxon>Craniata</taxon>
        <taxon>Vertebrata</taxon>
        <taxon>Euteleostomi</taxon>
        <taxon>Actinopterygii</taxon>
        <taxon>Neopterygii</taxon>
        <taxon>Teleostei</taxon>
        <taxon>Neoteleostei</taxon>
        <taxon>Acanthomorphata</taxon>
        <taxon>Ovalentaria</taxon>
        <taxon>Ambassidae</taxon>
        <taxon>Parambassis</taxon>
    </lineage>
</organism>
<dbReference type="InterPro" id="IPR007110">
    <property type="entry name" value="Ig-like_dom"/>
</dbReference>
<dbReference type="SMART" id="SM00409">
    <property type="entry name" value="IG"/>
    <property type="match status" value="3"/>
</dbReference>
<dbReference type="Pfam" id="PF07679">
    <property type="entry name" value="I-set"/>
    <property type="match status" value="1"/>
</dbReference>
<name>A0A6P7JVH0_9TELE</name>
<feature type="transmembrane region" description="Helical" evidence="6">
    <location>
        <begin position="324"/>
        <end position="349"/>
    </location>
</feature>
<feature type="compositionally biased region" description="Basic and acidic residues" evidence="5">
    <location>
        <begin position="708"/>
        <end position="724"/>
    </location>
</feature>
<evidence type="ECO:0000256" key="6">
    <source>
        <dbReference type="SAM" id="Phobius"/>
    </source>
</evidence>
<dbReference type="Proteomes" id="UP000515145">
    <property type="component" value="Chromosome 16"/>
</dbReference>
<feature type="region of interest" description="Disordered" evidence="5">
    <location>
        <begin position="627"/>
        <end position="865"/>
    </location>
</feature>
<feature type="signal peptide" evidence="7">
    <location>
        <begin position="1"/>
        <end position="22"/>
    </location>
</feature>
<evidence type="ECO:0000256" key="7">
    <source>
        <dbReference type="SAM" id="SignalP"/>
    </source>
</evidence>
<gene>
    <name evidence="10" type="primary">LOC114448302</name>
</gene>
<dbReference type="PROSITE" id="PS50835">
    <property type="entry name" value="IG_LIKE"/>
    <property type="match status" value="2"/>
</dbReference>
<sequence length="1015" mass="110723">MRPPSLLFSVSLAVLLSATVLAQSPVQISFQSNPVLVQTGTEIVFTVLTVPDVFSVTWQYQGGVTLGLWTGGVAQVNPVSQFQGRVTIAKTQLKIGGAQLRDAGNYTVTVDPSATTGLTVNSKSVQLKVFDGVAGLSLFVPSVAVEGRNVSLSCTWTAGTEITVQWGKGGAAITADSRITISGGSLIINPARRSDAGEYTCTASNPVSARTATQSLTVYYGPDTPVLTMDPPKECVGRGNVLLGQTVRLTCISDSLPPALFSWQRDGQPVATGQPDSGVLSLQTFSTNESGRYVCVARNGITEGTSEQSKVLDIVDVCFSGGQVAGIVIGAFLALLIIILLIVIVICLVRRRRAQRQRDTMLVQKTNENQRPIPTDAQPNVERDLNQGPNPPLHHMNMYTRHPDRIYTAAHETRGNLQALPANGLHNTGSHQHNGHTTANRLQHNAIQNSNSYPHNGIDNPAFTHTDAQNANTLPNMQQQTPNVLIQTSNAQGGAQPPTVQVSLNALPQSTQPNNNNAQMPTINVNLNSYPTNGQDSSFPPNNTANNNNNNASITQHNPVNTFPRVQSGQSYPDDSGLNNRTDHQPGLIPTGYTHYNSNTLQRNANTQTYQQVSEIHRRVDAFLRNSERPEVVQNPTSRQMPWDRLRGTPAYPSGEREERRERRSPEVTSYYTDYTTHPPLREARTPNRLPSQTVSRRRTPPRQEVPTVDRQRRSRSADLRRPDTSSVTQLEPSHHTQGSPHTQRERAQRDIRGLPRSQTASRQEATHSNTPQALPLMSQQDSVGHSAVSQRPTTQQGLNPPQASDTRALADPNHLQQVQQHRAAPIQTAPQGPDTLTQPVAHGASYPRQGGTAPLSNPSAQPNRSNLTQAALKAHTEKAQTFQNRKQQTQAALLHPGMQTQTPAAGAQRPPTPPPAIPLAQFQTIPKERTQHRSPAGGPQPPKPPVNIPVAQRHLHTHQRPNPHGHPATMPAKHHHHPGNGQMHVGAHRHAHDHGHPAHFTHPWQQQTHRGRPR</sequence>
<feature type="chain" id="PRO_5027565495" evidence="7">
    <location>
        <begin position="23"/>
        <end position="1015"/>
    </location>
</feature>
<dbReference type="InParanoid" id="A0A6P7JVH0"/>
<feature type="compositionally biased region" description="Basic and acidic residues" evidence="5">
    <location>
        <begin position="743"/>
        <end position="754"/>
    </location>
</feature>
<dbReference type="InterPro" id="IPR052598">
    <property type="entry name" value="IgSF_CEA-related"/>
</dbReference>
<dbReference type="Gene3D" id="2.60.40.10">
    <property type="entry name" value="Immunoglobulins"/>
    <property type="match status" value="3"/>
</dbReference>
<dbReference type="OrthoDB" id="5969816at2759"/>
<evidence type="ECO:0000256" key="2">
    <source>
        <dbReference type="ARBA" id="ARBA00023157"/>
    </source>
</evidence>
<dbReference type="GeneID" id="114448302"/>
<dbReference type="InterPro" id="IPR003598">
    <property type="entry name" value="Ig_sub2"/>
</dbReference>
<dbReference type="InterPro" id="IPR013783">
    <property type="entry name" value="Ig-like_fold"/>
</dbReference>
<dbReference type="PANTHER" id="PTHR44337">
    <property type="entry name" value="CARCINOEMBRYONIC ANTIGEN-RELATED CELL ADHESION MOLECULE 8"/>
    <property type="match status" value="1"/>
</dbReference>
<dbReference type="SMART" id="SM00408">
    <property type="entry name" value="IGc2"/>
    <property type="match status" value="2"/>
</dbReference>
<feature type="region of interest" description="Disordered" evidence="5">
    <location>
        <begin position="507"/>
        <end position="599"/>
    </location>
</feature>
<feature type="compositionally biased region" description="Polar residues" evidence="5">
    <location>
        <begin position="757"/>
        <end position="806"/>
    </location>
</feature>
<keyword evidence="4" id="KW-0393">Immunoglobulin domain</keyword>
<keyword evidence="9" id="KW-1185">Reference proteome</keyword>
<evidence type="ECO:0000256" key="5">
    <source>
        <dbReference type="SAM" id="MobiDB-lite"/>
    </source>
</evidence>
<dbReference type="Pfam" id="PF13927">
    <property type="entry name" value="Ig_3"/>
    <property type="match status" value="1"/>
</dbReference>
<dbReference type="AlphaFoldDB" id="A0A6P7JVH0"/>
<dbReference type="InterPro" id="IPR013098">
    <property type="entry name" value="Ig_I-set"/>
</dbReference>
<feature type="compositionally biased region" description="Polar residues" evidence="5">
    <location>
        <begin position="553"/>
        <end position="580"/>
    </location>
</feature>
<keyword evidence="2" id="KW-1015">Disulfide bond</keyword>
<keyword evidence="6" id="KW-0812">Transmembrane</keyword>
<dbReference type="RefSeq" id="XP_028280989.1">
    <property type="nucleotide sequence ID" value="XM_028425188.1"/>
</dbReference>
<accession>A0A6P7JVH0</accession>
<feature type="compositionally biased region" description="Low complexity" evidence="5">
    <location>
        <begin position="542"/>
        <end position="552"/>
    </location>
</feature>
<feature type="compositionally biased region" description="Basic residues" evidence="5">
    <location>
        <begin position="987"/>
        <end position="1000"/>
    </location>
</feature>
<dbReference type="PANTHER" id="PTHR44337:SF22">
    <property type="entry name" value="HEPACAM FAMILY MEMBER 2-LIKE"/>
    <property type="match status" value="1"/>
</dbReference>
<feature type="compositionally biased region" description="Polar residues" evidence="5">
    <location>
        <begin position="829"/>
        <end position="839"/>
    </location>
</feature>
<keyword evidence="6" id="KW-1133">Transmembrane helix</keyword>
<feature type="domain" description="Ig-like" evidence="8">
    <location>
        <begin position="225"/>
        <end position="313"/>
    </location>
</feature>
<feature type="compositionally biased region" description="Basic residues" evidence="5">
    <location>
        <begin position="954"/>
        <end position="964"/>
    </location>
</feature>
<evidence type="ECO:0000259" key="8">
    <source>
        <dbReference type="PROSITE" id="PS50835"/>
    </source>
</evidence>
<reference evidence="10" key="1">
    <citation type="submission" date="2025-08" db="UniProtKB">
        <authorList>
            <consortium name="RefSeq"/>
        </authorList>
    </citation>
    <scope>IDENTIFICATION</scope>
</reference>
<feature type="region of interest" description="Disordered" evidence="5">
    <location>
        <begin position="448"/>
        <end position="469"/>
    </location>
</feature>
<evidence type="ECO:0000313" key="9">
    <source>
        <dbReference type="Proteomes" id="UP000515145"/>
    </source>
</evidence>